<dbReference type="FunCoup" id="Q6BI53">
    <property type="interactions" value="73"/>
</dbReference>
<dbReference type="InterPro" id="IPR001214">
    <property type="entry name" value="SET_dom"/>
</dbReference>
<sequence length="480" mass="56302">MNNRNLVLYKLTYCKYRCRIAIMESIDQRVEELLKWIKNTQDEKISPSTHSYISPNIAVKDMKDFGRGIRAASPIKKKEMLLRIPHSFLLNFNTVVRHISRYNDSIKLQEAYYTSIYVPYGEIQEDHYTKIYSRLTMEEMLGLSSFQLLSFYICFEKQRGSSSFWKPFIDMLPETSDFDLAPLVWKVLKVDHYEELLKLLPNSTKRHMDKIYDRFQTDYNVVKDLISIKLKEISDNERSNDLTDAIRHLVPIELYLWSWMCINSRCLYMEIPQSKNAADNFTMAPYVDFLNHSCDDQCGLKIDGTGFQVYTTCSYNPDEQLFLSYGPHSNEFLLCEYGFTLPENKWNDLDVSDYILPLMKPQQIEFLNDYSYYGEYTINEESGMSFRTEVALAVLQESIPEESRKLMALVNGYNDGSVYERNSKTLLKKILERVIHDCDTKCKLEYNDDNCSITQNRKKSIGILYNNKKAIAQKTILDID</sequence>
<dbReference type="OMA" id="YWGDYTI"/>
<dbReference type="GO" id="GO:0032259">
    <property type="term" value="P:methylation"/>
    <property type="evidence" value="ECO:0007669"/>
    <property type="project" value="UniProtKB-KW"/>
</dbReference>
<keyword evidence="1" id="KW-0489">Methyltransferase</keyword>
<dbReference type="STRING" id="284592.Q6BI53"/>
<gene>
    <name evidence="5" type="ordered locus">DEHA2G13354g</name>
</gene>
<dbReference type="PANTHER" id="PTHR13271">
    <property type="entry name" value="UNCHARACTERIZED PUTATIVE METHYLTRANSFERASE"/>
    <property type="match status" value="1"/>
</dbReference>
<dbReference type="InterPro" id="IPR016852">
    <property type="entry name" value="SET_MeTrfase"/>
</dbReference>
<name>Q6BI53_DEBHA</name>
<dbReference type="eggNOG" id="KOG1337">
    <property type="taxonomic scope" value="Eukaryota"/>
</dbReference>
<keyword evidence="3" id="KW-0949">S-adenosyl-L-methionine</keyword>
<dbReference type="GeneID" id="2905032"/>
<dbReference type="CDD" id="cd19177">
    <property type="entry name" value="SET_SETD4"/>
    <property type="match status" value="1"/>
</dbReference>
<dbReference type="RefSeq" id="XP_462118.2">
    <property type="nucleotide sequence ID" value="XM_462118.2"/>
</dbReference>
<evidence type="ECO:0000313" key="5">
    <source>
        <dbReference type="EMBL" id="CAG90604.2"/>
    </source>
</evidence>
<protein>
    <submittedName>
        <fullName evidence="5">DEHA2G13354p</fullName>
    </submittedName>
</protein>
<dbReference type="InterPro" id="IPR050600">
    <property type="entry name" value="SETD3_SETD6_MTase"/>
</dbReference>
<dbReference type="OrthoDB" id="341421at2759"/>
<dbReference type="AlphaFoldDB" id="Q6BI53"/>
<dbReference type="PROSITE" id="PS50280">
    <property type="entry name" value="SET"/>
    <property type="match status" value="1"/>
</dbReference>
<dbReference type="Pfam" id="PF00856">
    <property type="entry name" value="SET"/>
    <property type="match status" value="1"/>
</dbReference>
<evidence type="ECO:0000256" key="3">
    <source>
        <dbReference type="ARBA" id="ARBA00022691"/>
    </source>
</evidence>
<dbReference type="PIRSF" id="PIRSF027158">
    <property type="entry name" value="Lys_MTase_YDR198C_prd"/>
    <property type="match status" value="1"/>
</dbReference>
<dbReference type="KEGG" id="dha:DEHA2G13354g"/>
<feature type="domain" description="SET" evidence="4">
    <location>
        <begin position="47"/>
        <end position="326"/>
    </location>
</feature>
<proteinExistence type="predicted"/>
<evidence type="ECO:0000313" key="6">
    <source>
        <dbReference type="Proteomes" id="UP000000599"/>
    </source>
</evidence>
<dbReference type="InParanoid" id="Q6BI53"/>
<accession>Q6BI53</accession>
<dbReference type="Proteomes" id="UP000000599">
    <property type="component" value="Chromosome G"/>
</dbReference>
<dbReference type="InterPro" id="IPR044429">
    <property type="entry name" value="SETD4_SET"/>
</dbReference>
<organism evidence="5 6">
    <name type="scientific">Debaryomyces hansenii (strain ATCC 36239 / CBS 767 / BCRC 21394 / JCM 1990 / NBRC 0083 / IGC 2968)</name>
    <name type="common">Yeast</name>
    <name type="synonym">Torulaspora hansenii</name>
    <dbReference type="NCBI Taxonomy" id="284592"/>
    <lineage>
        <taxon>Eukaryota</taxon>
        <taxon>Fungi</taxon>
        <taxon>Dikarya</taxon>
        <taxon>Ascomycota</taxon>
        <taxon>Saccharomycotina</taxon>
        <taxon>Pichiomycetes</taxon>
        <taxon>Debaryomycetaceae</taxon>
        <taxon>Debaryomyces</taxon>
    </lineage>
</organism>
<dbReference type="SUPFAM" id="SSF82199">
    <property type="entry name" value="SET domain"/>
    <property type="match status" value="1"/>
</dbReference>
<keyword evidence="2" id="KW-0808">Transferase</keyword>
<dbReference type="PANTHER" id="PTHR13271:SF47">
    <property type="entry name" value="ACTIN-HISTIDINE N-METHYLTRANSFERASE"/>
    <property type="match status" value="1"/>
</dbReference>
<dbReference type="Gene3D" id="3.90.1410.10">
    <property type="entry name" value="set domain protein methyltransferase, domain 1"/>
    <property type="match status" value="1"/>
</dbReference>
<dbReference type="GO" id="GO:0016279">
    <property type="term" value="F:protein-lysine N-methyltransferase activity"/>
    <property type="evidence" value="ECO:0007669"/>
    <property type="project" value="InterPro"/>
</dbReference>
<keyword evidence="6" id="KW-1185">Reference proteome</keyword>
<dbReference type="InterPro" id="IPR046341">
    <property type="entry name" value="SET_dom_sf"/>
</dbReference>
<dbReference type="VEuPathDB" id="FungiDB:DEHA2G13354g"/>
<evidence type="ECO:0000256" key="2">
    <source>
        <dbReference type="ARBA" id="ARBA00022679"/>
    </source>
</evidence>
<dbReference type="HOGENOM" id="CLU_041939_0_0_1"/>
<evidence type="ECO:0000256" key="1">
    <source>
        <dbReference type="ARBA" id="ARBA00022603"/>
    </source>
</evidence>
<dbReference type="EMBL" id="CR382139">
    <property type="protein sequence ID" value="CAG90604.2"/>
    <property type="molecule type" value="Genomic_DNA"/>
</dbReference>
<evidence type="ECO:0000259" key="4">
    <source>
        <dbReference type="PROSITE" id="PS50280"/>
    </source>
</evidence>
<reference evidence="5 6" key="1">
    <citation type="journal article" date="2004" name="Nature">
        <title>Genome evolution in yeasts.</title>
        <authorList>
            <consortium name="Genolevures"/>
            <person name="Dujon B."/>
            <person name="Sherman D."/>
            <person name="Fischer G."/>
            <person name="Durrens P."/>
            <person name="Casaregola S."/>
            <person name="Lafontaine I."/>
            <person name="de Montigny J."/>
            <person name="Marck C."/>
            <person name="Neuveglise C."/>
            <person name="Talla E."/>
            <person name="Goffard N."/>
            <person name="Frangeul L."/>
            <person name="Aigle M."/>
            <person name="Anthouard V."/>
            <person name="Babour A."/>
            <person name="Barbe V."/>
            <person name="Barnay S."/>
            <person name="Blanchin S."/>
            <person name="Beckerich J.M."/>
            <person name="Beyne E."/>
            <person name="Bleykasten C."/>
            <person name="Boisrame A."/>
            <person name="Boyer J."/>
            <person name="Cattolico L."/>
            <person name="Confanioleri F."/>
            <person name="de Daruvar A."/>
            <person name="Despons L."/>
            <person name="Fabre E."/>
            <person name="Fairhead C."/>
            <person name="Ferry-Dumazet H."/>
            <person name="Groppi A."/>
            <person name="Hantraye F."/>
            <person name="Hennequin C."/>
            <person name="Jauniaux N."/>
            <person name="Joyet P."/>
            <person name="Kachouri R."/>
            <person name="Kerrest A."/>
            <person name="Koszul R."/>
            <person name="Lemaire M."/>
            <person name="Lesur I."/>
            <person name="Ma L."/>
            <person name="Muller H."/>
            <person name="Nicaud J.M."/>
            <person name="Nikolski M."/>
            <person name="Oztas S."/>
            <person name="Ozier-Kalogeropoulos O."/>
            <person name="Pellenz S."/>
            <person name="Potier S."/>
            <person name="Richard G.F."/>
            <person name="Straub M.L."/>
            <person name="Suleau A."/>
            <person name="Swennene D."/>
            <person name="Tekaia F."/>
            <person name="Wesolowski-Louvel M."/>
            <person name="Westhof E."/>
            <person name="Wirth B."/>
            <person name="Zeniou-Meyer M."/>
            <person name="Zivanovic I."/>
            <person name="Bolotin-Fukuhara M."/>
            <person name="Thierry A."/>
            <person name="Bouchier C."/>
            <person name="Caudron B."/>
            <person name="Scarpelli C."/>
            <person name="Gaillardin C."/>
            <person name="Weissenbach J."/>
            <person name="Wincker P."/>
            <person name="Souciet J.L."/>
        </authorList>
    </citation>
    <scope>NUCLEOTIDE SEQUENCE [LARGE SCALE GENOMIC DNA]</scope>
    <source>
        <strain evidence="6">ATCC 36239 / CBS 767 / BCRC 21394 / JCM 1990 / NBRC 0083 / IGC 2968</strain>
    </source>
</reference>